<dbReference type="InterPro" id="IPR001902">
    <property type="entry name" value="SLC26A/SulP_fam"/>
</dbReference>
<evidence type="ECO:0000259" key="6">
    <source>
        <dbReference type="PROSITE" id="PS50801"/>
    </source>
</evidence>
<feature type="transmembrane region" description="Helical" evidence="5">
    <location>
        <begin position="198"/>
        <end position="215"/>
    </location>
</feature>
<keyword evidence="2 5" id="KW-0812">Transmembrane</keyword>
<dbReference type="Pfam" id="PF01740">
    <property type="entry name" value="STAS"/>
    <property type="match status" value="1"/>
</dbReference>
<evidence type="ECO:0000256" key="4">
    <source>
        <dbReference type="ARBA" id="ARBA00023136"/>
    </source>
</evidence>
<dbReference type="GO" id="GO:0016020">
    <property type="term" value="C:membrane"/>
    <property type="evidence" value="ECO:0007669"/>
    <property type="project" value="UniProtKB-SubCell"/>
</dbReference>
<comment type="caution">
    <text evidence="7">The sequence shown here is derived from an EMBL/GenBank/DDBJ whole genome shotgun (WGS) entry which is preliminary data.</text>
</comment>
<dbReference type="PROSITE" id="PS50801">
    <property type="entry name" value="STAS"/>
    <property type="match status" value="1"/>
</dbReference>
<dbReference type="InterPro" id="IPR036513">
    <property type="entry name" value="STAS_dom_sf"/>
</dbReference>
<feature type="transmembrane region" description="Helical" evidence="5">
    <location>
        <begin position="37"/>
        <end position="57"/>
    </location>
</feature>
<dbReference type="InterPro" id="IPR011547">
    <property type="entry name" value="SLC26A/SulP_dom"/>
</dbReference>
<sequence>MKFTNLLKSITSYNINYLKYDIKSSFTLATVAVPQNMAYALIAGVNPIYGIYASIVSMISASVLGISNFMILGPTNIIAIAIASNLAFLKNGNYLEGVLFLTFLVGILQIIFSLLKVGKLVNYISHSVIVGLTTGLAVLIGAGQINSILGIKADSGITLVSKIKSIISNLANINYYSLLVGLTTIGLIILLKKLFKNIPSFLTSIILVSLAVYILDMDNLLHVVRIKQSGIPEFHIFNFDFGLMKDMFTAAVSITILSFIQPVSIIKSLEGSKGQKVDFNREFTRLGIINIICSFFKGFVVTGSITNTHVNEQAGAKSRFSQLLTGIIILMLSILFSPIFKYIPIAALSGLVVVVAYNMINIKEIKHIIKTTRFDAIVIIITFLATILAPRLDYAVYIAVGISVILVLRRISSPEMDHINFEDETPEIVEKKSREKREREDYIILNLGGPIYFHAANKLNRMLADSFCKNQKFILRLRNVKNIDYTSIKEIDKFIDKVMDSGGRIIISGVKDRVHDALEKYGIVDKIGEKNIFKKQNKFFSSTQDAIDRAKDLSDENDQ</sequence>
<feature type="transmembrane region" description="Helical" evidence="5">
    <location>
        <begin position="173"/>
        <end position="191"/>
    </location>
</feature>
<feature type="domain" description="STAS" evidence="6">
    <location>
        <begin position="432"/>
        <end position="550"/>
    </location>
</feature>
<dbReference type="Proteomes" id="UP000324143">
    <property type="component" value="Unassembled WGS sequence"/>
</dbReference>
<accession>A0A5D0MCV3</accession>
<comment type="subcellular location">
    <subcellularLocation>
        <location evidence="1">Membrane</location>
        <topology evidence="1">Multi-pass membrane protein</topology>
    </subcellularLocation>
</comment>
<dbReference type="AlphaFoldDB" id="A0A5D0MCV3"/>
<reference evidence="7" key="1">
    <citation type="submission" date="2019-08" db="EMBL/GenBank/DDBJ databases">
        <title>Genomic characterization of a novel candidate phylum (ARYD3) from a high temperature, high salinity tertiary oil reservoir in north central Oklahoma, USA.</title>
        <authorList>
            <person name="Youssef N.H."/>
            <person name="Yadav A."/>
            <person name="Elshahed M.S."/>
        </authorList>
    </citation>
    <scope>NUCLEOTIDE SEQUENCE [LARGE SCALE GENOMIC DNA]</scope>
    <source>
        <strain evidence="7">ARYD3</strain>
    </source>
</reference>
<dbReference type="InterPro" id="IPR002645">
    <property type="entry name" value="STAS_dom"/>
</dbReference>
<dbReference type="EMBL" id="VSIX01000032">
    <property type="protein sequence ID" value="TYB31557.1"/>
    <property type="molecule type" value="Genomic_DNA"/>
</dbReference>
<dbReference type="Gene3D" id="3.30.750.24">
    <property type="entry name" value="STAS domain"/>
    <property type="match status" value="1"/>
</dbReference>
<feature type="transmembrane region" description="Helical" evidence="5">
    <location>
        <begin position="247"/>
        <end position="266"/>
    </location>
</feature>
<dbReference type="SUPFAM" id="SSF52091">
    <property type="entry name" value="SpoIIaa-like"/>
    <property type="match status" value="1"/>
</dbReference>
<gene>
    <name evidence="7" type="ORF">FXF47_02895</name>
</gene>
<evidence type="ECO:0000313" key="8">
    <source>
        <dbReference type="Proteomes" id="UP000324143"/>
    </source>
</evidence>
<dbReference type="CDD" id="cd07042">
    <property type="entry name" value="STAS_SulP_like_sulfate_transporter"/>
    <property type="match status" value="1"/>
</dbReference>
<protein>
    <submittedName>
        <fullName evidence="7">SulP family inorganic anion transporter</fullName>
    </submittedName>
</protein>
<feature type="transmembrane region" description="Helical" evidence="5">
    <location>
        <begin position="320"/>
        <end position="336"/>
    </location>
</feature>
<evidence type="ECO:0000256" key="5">
    <source>
        <dbReference type="SAM" id="Phobius"/>
    </source>
</evidence>
<keyword evidence="8" id="KW-1185">Reference proteome</keyword>
<keyword evidence="4 5" id="KW-0472">Membrane</keyword>
<dbReference type="PANTHER" id="PTHR11814">
    <property type="entry name" value="SULFATE TRANSPORTER"/>
    <property type="match status" value="1"/>
</dbReference>
<evidence type="ECO:0000313" key="7">
    <source>
        <dbReference type="EMBL" id="TYB31557.1"/>
    </source>
</evidence>
<dbReference type="Pfam" id="PF00916">
    <property type="entry name" value="Sulfate_transp"/>
    <property type="match status" value="1"/>
</dbReference>
<organism evidence="7 8">
    <name type="scientific">Candidatus Mcinerneyibacterium aminivorans</name>
    <dbReference type="NCBI Taxonomy" id="2703815"/>
    <lineage>
        <taxon>Bacteria</taxon>
        <taxon>Candidatus Macinerneyibacteriota</taxon>
        <taxon>Candidatus Mcinerneyibacteria</taxon>
        <taxon>Candidatus Mcinerneyibacteriales</taxon>
        <taxon>Candidatus Mcinerneyibacteriaceae</taxon>
        <taxon>Candidatus Mcinerneyibacterium</taxon>
    </lineage>
</organism>
<evidence type="ECO:0000256" key="3">
    <source>
        <dbReference type="ARBA" id="ARBA00022989"/>
    </source>
</evidence>
<keyword evidence="3 5" id="KW-1133">Transmembrane helix</keyword>
<evidence type="ECO:0000256" key="1">
    <source>
        <dbReference type="ARBA" id="ARBA00004141"/>
    </source>
</evidence>
<feature type="transmembrane region" description="Helical" evidence="5">
    <location>
        <begin position="69"/>
        <end position="88"/>
    </location>
</feature>
<dbReference type="GO" id="GO:0055085">
    <property type="term" value="P:transmembrane transport"/>
    <property type="evidence" value="ECO:0007669"/>
    <property type="project" value="InterPro"/>
</dbReference>
<feature type="transmembrane region" description="Helical" evidence="5">
    <location>
        <begin position="94"/>
        <end position="115"/>
    </location>
</feature>
<feature type="transmembrane region" description="Helical" evidence="5">
    <location>
        <begin position="127"/>
        <end position="153"/>
    </location>
</feature>
<evidence type="ECO:0000256" key="2">
    <source>
        <dbReference type="ARBA" id="ARBA00022692"/>
    </source>
</evidence>
<name>A0A5D0MCV3_9BACT</name>
<proteinExistence type="predicted"/>